<organism evidence="2 3">
    <name type="scientific">Nocardia iowensis</name>
    <dbReference type="NCBI Taxonomy" id="204891"/>
    <lineage>
        <taxon>Bacteria</taxon>
        <taxon>Bacillati</taxon>
        <taxon>Actinomycetota</taxon>
        <taxon>Actinomycetes</taxon>
        <taxon>Mycobacteriales</taxon>
        <taxon>Nocardiaceae</taxon>
        <taxon>Nocardia</taxon>
    </lineage>
</organism>
<name>A0ABX8RGB4_NOCIO</name>
<dbReference type="Proteomes" id="UP000694257">
    <property type="component" value="Chromosome"/>
</dbReference>
<evidence type="ECO:0000256" key="1">
    <source>
        <dbReference type="SAM" id="MobiDB-lite"/>
    </source>
</evidence>
<keyword evidence="3" id="KW-1185">Reference proteome</keyword>
<reference evidence="2 3" key="1">
    <citation type="submission" date="2021-07" db="EMBL/GenBank/DDBJ databases">
        <title>Whole Genome Sequence of Nocardia Iowensis.</title>
        <authorList>
            <person name="Lamm A."/>
            <person name="Collins-Fairclough A.M."/>
            <person name="Bunk B."/>
            <person name="Sproer C."/>
        </authorList>
    </citation>
    <scope>NUCLEOTIDE SEQUENCE [LARGE SCALE GENOMIC DNA]</scope>
    <source>
        <strain evidence="2 3">NRRL 5646</strain>
    </source>
</reference>
<proteinExistence type="predicted"/>
<sequence length="99" mass="10752">MIPTRPARIRQRRRDTRVRQFSDQPGEYRRLLRGDVRRVAAQQLTAGPVLLGMHGQGTGSSVVSAIRRAANATASALDAPIAGRPALTATTRSSYSVVR</sequence>
<evidence type="ECO:0000313" key="2">
    <source>
        <dbReference type="EMBL" id="QXN88649.1"/>
    </source>
</evidence>
<dbReference type="RefSeq" id="WP_218469532.1">
    <property type="nucleotide sequence ID" value="NZ_BAABJN010000013.1"/>
</dbReference>
<feature type="region of interest" description="Disordered" evidence="1">
    <location>
        <begin position="1"/>
        <end position="20"/>
    </location>
</feature>
<protein>
    <submittedName>
        <fullName evidence="2">Uncharacterized protein</fullName>
    </submittedName>
</protein>
<evidence type="ECO:0000313" key="3">
    <source>
        <dbReference type="Proteomes" id="UP000694257"/>
    </source>
</evidence>
<dbReference type="EMBL" id="CP078145">
    <property type="protein sequence ID" value="QXN88649.1"/>
    <property type="molecule type" value="Genomic_DNA"/>
</dbReference>
<gene>
    <name evidence="2" type="ORF">KV110_23975</name>
</gene>
<accession>A0ABX8RGB4</accession>
<feature type="compositionally biased region" description="Basic residues" evidence="1">
    <location>
        <begin position="7"/>
        <end position="16"/>
    </location>
</feature>